<accession>E4T101</accession>
<name>E4T101_PALPW</name>
<dbReference type="RefSeq" id="WP_013443751.1">
    <property type="nucleotide sequence ID" value="NC_014734.1"/>
</dbReference>
<evidence type="ECO:0000313" key="1">
    <source>
        <dbReference type="EMBL" id="ADQ78382.1"/>
    </source>
</evidence>
<dbReference type="OrthoDB" id="981660at2"/>
<evidence type="ECO:0000313" key="2">
    <source>
        <dbReference type="Proteomes" id="UP000008718"/>
    </source>
</evidence>
<organism evidence="1 2">
    <name type="scientific">Paludibacter propionicigenes (strain DSM 17365 / JCM 13257 / WB4)</name>
    <dbReference type="NCBI Taxonomy" id="694427"/>
    <lineage>
        <taxon>Bacteria</taxon>
        <taxon>Pseudomonadati</taxon>
        <taxon>Bacteroidota</taxon>
        <taxon>Bacteroidia</taxon>
        <taxon>Bacteroidales</taxon>
        <taxon>Paludibacteraceae</taxon>
        <taxon>Paludibacter</taxon>
    </lineage>
</organism>
<proteinExistence type="predicted"/>
<gene>
    <name evidence="1" type="ordered locus">Palpr_0220</name>
</gene>
<dbReference type="HOGENOM" id="CLU_1011548_0_0_10"/>
<dbReference type="Proteomes" id="UP000008718">
    <property type="component" value="Chromosome"/>
</dbReference>
<keyword evidence="2" id="KW-1185">Reference proteome</keyword>
<sequence length="292" mass="34632">MKIIDNKELVTFLRDFPLYSKTLFLDTFDKNYEFNVLDFFESKAYKFYCPFEKEEHTFKFGRNYGQQYILVGNNIVDYFKDNFGKLNFTFALPSNCQSCDYKMEFLFNIFTDEAIENGKDLPKIYIRKFGQFPTFERNPEKIVLDYLNEEDKENYRKALSNLSVSYGIGAFAYFRRIIENEIKRLVKDISELDFDGSDKVKLAWSEYEMNHQMSNLITNINPYIPKSLKEIGDNPIKLLHDQLSGGIHEFSEEVCLVKARQIDVLLRYVIKKVNSEKYDLIEVRKAMLDLRK</sequence>
<dbReference type="AlphaFoldDB" id="E4T101"/>
<protein>
    <submittedName>
        <fullName evidence="1">Uncharacterized protein</fullName>
    </submittedName>
</protein>
<reference key="1">
    <citation type="submission" date="2010-11" db="EMBL/GenBank/DDBJ databases">
        <title>The complete genome of Paludibacter propionicigenes DSM 17365.</title>
        <authorList>
            <consortium name="US DOE Joint Genome Institute (JGI-PGF)"/>
            <person name="Lucas S."/>
            <person name="Copeland A."/>
            <person name="Lapidus A."/>
            <person name="Bruce D."/>
            <person name="Goodwin L."/>
            <person name="Pitluck S."/>
            <person name="Kyrpides N."/>
            <person name="Mavromatis K."/>
            <person name="Ivanova N."/>
            <person name="Munk A.C."/>
            <person name="Brettin T."/>
            <person name="Detter J.C."/>
            <person name="Han C."/>
            <person name="Tapia R."/>
            <person name="Land M."/>
            <person name="Hauser L."/>
            <person name="Markowitz V."/>
            <person name="Cheng J.-F."/>
            <person name="Hugenholtz P."/>
            <person name="Woyke T."/>
            <person name="Wu D."/>
            <person name="Gronow S."/>
            <person name="Wellnitz S."/>
            <person name="Brambilla E."/>
            <person name="Klenk H.-P."/>
            <person name="Eisen J.A."/>
        </authorList>
    </citation>
    <scope>NUCLEOTIDE SEQUENCE</scope>
    <source>
        <strain>WB4</strain>
    </source>
</reference>
<dbReference type="eggNOG" id="ENOG50337HX">
    <property type="taxonomic scope" value="Bacteria"/>
</dbReference>
<dbReference type="KEGG" id="ppn:Palpr_0220"/>
<reference evidence="1 2" key="2">
    <citation type="journal article" date="2011" name="Stand. Genomic Sci.">
        <title>Complete genome sequence of Paludibacter propionicigenes type strain (WB4).</title>
        <authorList>
            <person name="Gronow S."/>
            <person name="Munk C."/>
            <person name="Lapidus A."/>
            <person name="Nolan M."/>
            <person name="Lucas S."/>
            <person name="Hammon N."/>
            <person name="Deshpande S."/>
            <person name="Cheng J.F."/>
            <person name="Tapia R."/>
            <person name="Han C."/>
            <person name="Goodwin L."/>
            <person name="Pitluck S."/>
            <person name="Liolios K."/>
            <person name="Ivanova N."/>
            <person name="Mavromatis K."/>
            <person name="Mikhailova N."/>
            <person name="Pati A."/>
            <person name="Chen A."/>
            <person name="Palaniappan K."/>
            <person name="Land M."/>
            <person name="Hauser L."/>
            <person name="Chang Y.J."/>
            <person name="Jeffries C.D."/>
            <person name="Brambilla E."/>
            <person name="Rohde M."/>
            <person name="Goker M."/>
            <person name="Detter J.C."/>
            <person name="Woyke T."/>
            <person name="Bristow J."/>
            <person name="Eisen J.A."/>
            <person name="Markowitz V."/>
            <person name="Hugenholtz P."/>
            <person name="Kyrpides N.C."/>
            <person name="Klenk H.P."/>
        </authorList>
    </citation>
    <scope>NUCLEOTIDE SEQUENCE [LARGE SCALE GENOMIC DNA]</scope>
    <source>
        <strain evidence="2">DSM 17365 / JCM 13257 / WB4</strain>
    </source>
</reference>
<dbReference type="EMBL" id="CP002345">
    <property type="protein sequence ID" value="ADQ78382.1"/>
    <property type="molecule type" value="Genomic_DNA"/>
</dbReference>